<evidence type="ECO:0000313" key="7">
    <source>
        <dbReference type="Proteomes" id="UP000016637"/>
    </source>
</evidence>
<dbReference type="CDD" id="cd01106">
    <property type="entry name" value="HTH_TipAL-Mta"/>
    <property type="match status" value="1"/>
</dbReference>
<dbReference type="InterPro" id="IPR047057">
    <property type="entry name" value="MerR_fam"/>
</dbReference>
<dbReference type="PATRIC" id="fig|1321820.3.peg.370"/>
<dbReference type="Gene3D" id="1.10.1660.10">
    <property type="match status" value="1"/>
</dbReference>
<evidence type="ECO:0000256" key="1">
    <source>
        <dbReference type="ARBA" id="ARBA00023015"/>
    </source>
</evidence>
<reference evidence="6 7" key="1">
    <citation type="submission" date="2013-08" db="EMBL/GenBank/DDBJ databases">
        <authorList>
            <person name="Weinstock G."/>
            <person name="Sodergren E."/>
            <person name="Wylie T."/>
            <person name="Fulton L."/>
            <person name="Fulton R."/>
            <person name="Fronick C."/>
            <person name="O'Laughlin M."/>
            <person name="Godfrey J."/>
            <person name="Miner T."/>
            <person name="Herter B."/>
            <person name="Appelbaum E."/>
            <person name="Cordes M."/>
            <person name="Lek S."/>
            <person name="Wollam A."/>
            <person name="Pepin K.H."/>
            <person name="Palsikar V.B."/>
            <person name="Mitreva M."/>
            <person name="Wilson R.K."/>
        </authorList>
    </citation>
    <scope>NUCLEOTIDE SEQUENCE [LARGE SCALE GENOMIC DNA]</scope>
    <source>
        <strain evidence="6 7">ATCC 700627</strain>
    </source>
</reference>
<dbReference type="RefSeq" id="WP_021752738.1">
    <property type="nucleotide sequence ID" value="NZ_KI271821.1"/>
</dbReference>
<keyword evidence="1" id="KW-0805">Transcription regulation</keyword>
<evidence type="ECO:0000256" key="3">
    <source>
        <dbReference type="ARBA" id="ARBA00023159"/>
    </source>
</evidence>
<comment type="caution">
    <text evidence="6">The sequence shown here is derived from an EMBL/GenBank/DDBJ whole genome shotgun (WGS) entry which is preliminary data.</text>
</comment>
<keyword evidence="3" id="KW-0010">Activator</keyword>
<gene>
    <name evidence="6" type="ORF">HMPREF1983_00376</name>
</gene>
<dbReference type="InterPro" id="IPR000551">
    <property type="entry name" value="MerR-type_HTH_dom"/>
</dbReference>
<dbReference type="eggNOG" id="COG0789">
    <property type="taxonomic scope" value="Bacteria"/>
</dbReference>
<dbReference type="PANTHER" id="PTHR30204">
    <property type="entry name" value="REDOX-CYCLING DRUG-SENSING TRANSCRIPTIONAL ACTIVATOR SOXR"/>
    <property type="match status" value="1"/>
</dbReference>
<dbReference type="SUPFAM" id="SSF46955">
    <property type="entry name" value="Putative DNA-binding domain"/>
    <property type="match status" value="1"/>
</dbReference>
<dbReference type="SMART" id="SM00422">
    <property type="entry name" value="HTH_MERR"/>
    <property type="match status" value="1"/>
</dbReference>
<feature type="domain" description="HTH merR-type" evidence="5">
    <location>
        <begin position="1"/>
        <end position="69"/>
    </location>
</feature>
<sequence>MYTIGEMSKISGVSVRTLHYYDEIGLLSPIKEQNGYRKYSEKELDKLQQIMFYKCLKFSLHDIINILNDNVNHVEILIRQRELIKKEKDRFDQLLKTIDKTIEHIKGEKTMTVEEKFVGFKHEDLEKYEERAMKKYGKEVIAEAKRRRVGIENIANEEFNNVFKTLAKYKADGLGIDDKKVQEEIDKLYNHINKYGFDCTLEVFSFIGKGYGQNPEFRNNINKFGIGVAEFTSEAIGYYYEKTN</sequence>
<dbReference type="SUPFAM" id="SSF89082">
    <property type="entry name" value="Antibiotic binding domain of TipA-like multidrug resistance regulators"/>
    <property type="match status" value="1"/>
</dbReference>
<evidence type="ECO:0000259" key="5">
    <source>
        <dbReference type="PROSITE" id="PS50937"/>
    </source>
</evidence>
<dbReference type="Pfam" id="PF07739">
    <property type="entry name" value="TipAS"/>
    <property type="match status" value="1"/>
</dbReference>
<protein>
    <submittedName>
        <fullName evidence="6">Putative HTH-type transcriptional activator mta</fullName>
    </submittedName>
</protein>
<proteinExistence type="predicted"/>
<organism evidence="6 7">
    <name type="scientific">Gemella bergeri ATCC 700627</name>
    <dbReference type="NCBI Taxonomy" id="1321820"/>
    <lineage>
        <taxon>Bacteria</taxon>
        <taxon>Bacillati</taxon>
        <taxon>Bacillota</taxon>
        <taxon>Bacilli</taxon>
        <taxon>Bacillales</taxon>
        <taxon>Gemellaceae</taxon>
        <taxon>Gemella</taxon>
    </lineage>
</organism>
<keyword evidence="4" id="KW-0804">Transcription</keyword>
<dbReference type="PROSITE" id="PS00552">
    <property type="entry name" value="HTH_MERR_1"/>
    <property type="match status" value="1"/>
</dbReference>
<dbReference type="HOGENOM" id="CLU_060077_0_6_9"/>
<dbReference type="InterPro" id="IPR009061">
    <property type="entry name" value="DNA-bd_dom_put_sf"/>
</dbReference>
<dbReference type="PANTHER" id="PTHR30204:SF90">
    <property type="entry name" value="HTH-TYPE TRANSCRIPTIONAL ACTIVATOR MTA"/>
    <property type="match status" value="1"/>
</dbReference>
<dbReference type="PRINTS" id="PR00040">
    <property type="entry name" value="HTHMERR"/>
</dbReference>
<dbReference type="InterPro" id="IPR012925">
    <property type="entry name" value="TipAS_dom"/>
</dbReference>
<evidence type="ECO:0000256" key="2">
    <source>
        <dbReference type="ARBA" id="ARBA00023125"/>
    </source>
</evidence>
<dbReference type="Gene3D" id="1.10.490.50">
    <property type="entry name" value="Antibiotic binding domain of TipA-like multidrug resistance regulators"/>
    <property type="match status" value="1"/>
</dbReference>
<dbReference type="PROSITE" id="PS50937">
    <property type="entry name" value="HTH_MERR_2"/>
    <property type="match status" value="1"/>
</dbReference>
<evidence type="ECO:0000313" key="6">
    <source>
        <dbReference type="EMBL" id="ERK59775.1"/>
    </source>
</evidence>
<dbReference type="AlphaFoldDB" id="U2QAB0"/>
<dbReference type="Proteomes" id="UP000016637">
    <property type="component" value="Unassembled WGS sequence"/>
</dbReference>
<dbReference type="GO" id="GO:0003700">
    <property type="term" value="F:DNA-binding transcription factor activity"/>
    <property type="evidence" value="ECO:0007669"/>
    <property type="project" value="InterPro"/>
</dbReference>
<dbReference type="InterPro" id="IPR036244">
    <property type="entry name" value="TipA-like_antibiotic-bd"/>
</dbReference>
<dbReference type="GO" id="GO:0003677">
    <property type="term" value="F:DNA binding"/>
    <property type="evidence" value="ECO:0007669"/>
    <property type="project" value="UniProtKB-KW"/>
</dbReference>
<accession>U2QAB0</accession>
<dbReference type="Pfam" id="PF00376">
    <property type="entry name" value="MerR"/>
    <property type="match status" value="1"/>
</dbReference>
<name>U2QAB0_9BACL</name>
<dbReference type="EMBL" id="AWVP01000020">
    <property type="protein sequence ID" value="ERK59775.1"/>
    <property type="molecule type" value="Genomic_DNA"/>
</dbReference>
<keyword evidence="2" id="KW-0238">DNA-binding</keyword>
<keyword evidence="7" id="KW-1185">Reference proteome</keyword>
<evidence type="ECO:0000256" key="4">
    <source>
        <dbReference type="ARBA" id="ARBA00023163"/>
    </source>
</evidence>